<gene>
    <name evidence="2" type="ORF">GCM10010211_00080</name>
</gene>
<dbReference type="Proteomes" id="UP000654471">
    <property type="component" value="Unassembled WGS sequence"/>
</dbReference>
<evidence type="ECO:0000313" key="3">
    <source>
        <dbReference type="Proteomes" id="UP000654471"/>
    </source>
</evidence>
<evidence type="ECO:0000256" key="1">
    <source>
        <dbReference type="SAM" id="MobiDB-lite"/>
    </source>
</evidence>
<organism evidence="2 3">
    <name type="scientific">Streptomyces albospinus</name>
    <dbReference type="NCBI Taxonomy" id="285515"/>
    <lineage>
        <taxon>Bacteria</taxon>
        <taxon>Bacillati</taxon>
        <taxon>Actinomycetota</taxon>
        <taxon>Actinomycetes</taxon>
        <taxon>Kitasatosporales</taxon>
        <taxon>Streptomycetaceae</taxon>
        <taxon>Streptomyces</taxon>
    </lineage>
</organism>
<dbReference type="EMBL" id="BMRP01000001">
    <property type="protein sequence ID" value="GGU41111.1"/>
    <property type="molecule type" value="Genomic_DNA"/>
</dbReference>
<keyword evidence="3" id="KW-1185">Reference proteome</keyword>
<name>A0ABQ2UJI2_9ACTN</name>
<protein>
    <submittedName>
        <fullName evidence="2">Uncharacterized protein</fullName>
    </submittedName>
</protein>
<accession>A0ABQ2UJI2</accession>
<sequence length="136" mass="14867">MELEIGPGGLPHKQWDRTPSAPAVACPPTADGARPRDLRFTGLMGDRRKLLFPTAGDATFADGYAQAVTFALLLARTEDLRLTDTGLHEIGRRLDAGHALVGKALQLFTDNVTDSFEVTLDLLVRVIDAVRWESIR</sequence>
<feature type="region of interest" description="Disordered" evidence="1">
    <location>
        <begin position="1"/>
        <end position="31"/>
    </location>
</feature>
<evidence type="ECO:0000313" key="2">
    <source>
        <dbReference type="EMBL" id="GGU41111.1"/>
    </source>
</evidence>
<proteinExistence type="predicted"/>
<comment type="caution">
    <text evidence="2">The sequence shown here is derived from an EMBL/GenBank/DDBJ whole genome shotgun (WGS) entry which is preliminary data.</text>
</comment>
<reference evidence="3" key="1">
    <citation type="journal article" date="2019" name="Int. J. Syst. Evol. Microbiol.">
        <title>The Global Catalogue of Microorganisms (GCM) 10K type strain sequencing project: providing services to taxonomists for standard genome sequencing and annotation.</title>
        <authorList>
            <consortium name="The Broad Institute Genomics Platform"/>
            <consortium name="The Broad Institute Genome Sequencing Center for Infectious Disease"/>
            <person name="Wu L."/>
            <person name="Ma J."/>
        </authorList>
    </citation>
    <scope>NUCLEOTIDE SEQUENCE [LARGE SCALE GENOMIC DNA]</scope>
    <source>
        <strain evidence="3">JCM 3399</strain>
    </source>
</reference>